<dbReference type="PANTHER" id="PTHR39583:SF2">
    <property type="entry name" value="TYPE II SECRETION SYSTEM PROTEIN J"/>
    <property type="match status" value="1"/>
</dbReference>
<dbReference type="InterPro" id="IPR051621">
    <property type="entry name" value="T2SS_protein_J"/>
</dbReference>
<keyword evidence="3" id="KW-0488">Methylation</keyword>
<accession>A0A6B3SPW9</accession>
<dbReference type="Proteomes" id="UP000482155">
    <property type="component" value="Unassembled WGS sequence"/>
</dbReference>
<evidence type="ECO:0000256" key="3">
    <source>
        <dbReference type="ARBA" id="ARBA00022481"/>
    </source>
</evidence>
<dbReference type="PANTHER" id="PTHR39583">
    <property type="entry name" value="TYPE II SECRETION SYSTEM PROTEIN J-RELATED"/>
    <property type="match status" value="1"/>
</dbReference>
<protein>
    <submittedName>
        <fullName evidence="10">Prepilin-type N-terminal cleavage/methylation domain-containing protein</fullName>
    </submittedName>
</protein>
<keyword evidence="5 9" id="KW-0812">Transmembrane</keyword>
<dbReference type="RefSeq" id="WP_163962459.1">
    <property type="nucleotide sequence ID" value="NZ_JAAIVB010000035.1"/>
</dbReference>
<evidence type="ECO:0000256" key="6">
    <source>
        <dbReference type="ARBA" id="ARBA00022989"/>
    </source>
</evidence>
<name>A0A6B3SPW9_9BURK</name>
<evidence type="ECO:0000313" key="11">
    <source>
        <dbReference type="Proteomes" id="UP000482155"/>
    </source>
</evidence>
<dbReference type="GO" id="GO:0015628">
    <property type="term" value="P:protein secretion by the type II secretion system"/>
    <property type="evidence" value="ECO:0007669"/>
    <property type="project" value="TreeGrafter"/>
</dbReference>
<gene>
    <name evidence="10" type="ORF">G3574_09710</name>
</gene>
<keyword evidence="11" id="KW-1185">Reference proteome</keyword>
<feature type="transmembrane region" description="Helical" evidence="9">
    <location>
        <begin position="15"/>
        <end position="36"/>
    </location>
</feature>
<evidence type="ECO:0000256" key="7">
    <source>
        <dbReference type="ARBA" id="ARBA00023136"/>
    </source>
</evidence>
<organism evidence="10 11">
    <name type="scientific">Noviherbaspirillum galbum</name>
    <dbReference type="NCBI Taxonomy" id="2709383"/>
    <lineage>
        <taxon>Bacteria</taxon>
        <taxon>Pseudomonadati</taxon>
        <taxon>Pseudomonadota</taxon>
        <taxon>Betaproteobacteria</taxon>
        <taxon>Burkholderiales</taxon>
        <taxon>Oxalobacteraceae</taxon>
        <taxon>Noviherbaspirillum</taxon>
    </lineage>
</organism>
<evidence type="ECO:0000256" key="2">
    <source>
        <dbReference type="ARBA" id="ARBA00022475"/>
    </source>
</evidence>
<keyword evidence="2" id="KW-1003">Cell membrane</keyword>
<dbReference type="Pfam" id="PF07963">
    <property type="entry name" value="N_methyl"/>
    <property type="match status" value="1"/>
</dbReference>
<dbReference type="NCBIfam" id="TIGR02532">
    <property type="entry name" value="IV_pilin_GFxxxE"/>
    <property type="match status" value="1"/>
</dbReference>
<dbReference type="AlphaFoldDB" id="A0A6B3SPW9"/>
<keyword evidence="4" id="KW-0997">Cell inner membrane</keyword>
<proteinExistence type="predicted"/>
<evidence type="ECO:0000256" key="9">
    <source>
        <dbReference type="SAM" id="Phobius"/>
    </source>
</evidence>
<dbReference type="EMBL" id="JAAIVB010000035">
    <property type="protein sequence ID" value="NEX61355.1"/>
    <property type="molecule type" value="Genomic_DNA"/>
</dbReference>
<comment type="caution">
    <text evidence="10">The sequence shown here is derived from an EMBL/GenBank/DDBJ whole genome shotgun (WGS) entry which is preliminary data.</text>
</comment>
<evidence type="ECO:0000256" key="5">
    <source>
        <dbReference type="ARBA" id="ARBA00022692"/>
    </source>
</evidence>
<dbReference type="InterPro" id="IPR012902">
    <property type="entry name" value="N_methyl_site"/>
</dbReference>
<evidence type="ECO:0000256" key="1">
    <source>
        <dbReference type="ARBA" id="ARBA00004377"/>
    </source>
</evidence>
<feature type="compositionally biased region" description="Polar residues" evidence="8">
    <location>
        <begin position="169"/>
        <end position="182"/>
    </location>
</feature>
<sequence length="213" mass="23282">MKTDRKGANPGKAGGFTLVELLVAITVLAIVAVLGWRGLDTIVRARVGLTDDLEQTRGMQLAFAQMQSDCDRIVLPSTLNNRATLAVDQGRITMIRVVFAENQPSRMQVVAYRLRDGKLTRYESAGTRDLKELDAVWQAVLTDTNPPGVQLESNVASMAVQSWYRDQQGWRQPGQSPNSNAVGDSAMPTGLQVDLQLLNRGAPMTKIFLLGTV</sequence>
<reference evidence="10 11" key="1">
    <citation type="submission" date="2020-02" db="EMBL/GenBank/DDBJ databases">
        <authorList>
            <person name="Kim M.K."/>
        </authorList>
    </citation>
    <scope>NUCLEOTIDE SEQUENCE [LARGE SCALE GENOMIC DNA]</scope>
    <source>
        <strain evidence="10 11">17J57-3</strain>
    </source>
</reference>
<dbReference type="SUPFAM" id="SSF54523">
    <property type="entry name" value="Pili subunits"/>
    <property type="match status" value="1"/>
</dbReference>
<evidence type="ECO:0000313" key="10">
    <source>
        <dbReference type="EMBL" id="NEX61355.1"/>
    </source>
</evidence>
<evidence type="ECO:0000256" key="4">
    <source>
        <dbReference type="ARBA" id="ARBA00022519"/>
    </source>
</evidence>
<feature type="region of interest" description="Disordered" evidence="8">
    <location>
        <begin position="167"/>
        <end position="186"/>
    </location>
</feature>
<dbReference type="PROSITE" id="PS00409">
    <property type="entry name" value="PROKAR_NTER_METHYL"/>
    <property type="match status" value="1"/>
</dbReference>
<keyword evidence="6 9" id="KW-1133">Transmembrane helix</keyword>
<keyword evidence="7 9" id="KW-0472">Membrane</keyword>
<comment type="subcellular location">
    <subcellularLocation>
        <location evidence="1">Cell inner membrane</location>
        <topology evidence="1">Single-pass membrane protein</topology>
    </subcellularLocation>
</comment>
<dbReference type="GO" id="GO:0005886">
    <property type="term" value="C:plasma membrane"/>
    <property type="evidence" value="ECO:0007669"/>
    <property type="project" value="UniProtKB-SubCell"/>
</dbReference>
<evidence type="ECO:0000256" key="8">
    <source>
        <dbReference type="SAM" id="MobiDB-lite"/>
    </source>
</evidence>
<dbReference type="InterPro" id="IPR045584">
    <property type="entry name" value="Pilin-like"/>
</dbReference>